<feature type="compositionally biased region" description="Low complexity" evidence="1">
    <location>
        <begin position="105"/>
        <end position="117"/>
    </location>
</feature>
<evidence type="ECO:0000259" key="3">
    <source>
        <dbReference type="Pfam" id="PF26572"/>
    </source>
</evidence>
<dbReference type="Pfam" id="PF26572">
    <property type="entry name" value="DUF8185"/>
    <property type="match status" value="1"/>
</dbReference>
<dbReference type="Proteomes" id="UP000530234">
    <property type="component" value="Unassembled WGS sequence"/>
</dbReference>
<dbReference type="Pfam" id="PF26035">
    <property type="entry name" value="DUF8010"/>
    <property type="match status" value="1"/>
</dbReference>
<protein>
    <submittedName>
        <fullName evidence="4">Uncharacterized protein</fullName>
    </submittedName>
</protein>
<dbReference type="InterPro" id="IPR058498">
    <property type="entry name" value="DUF8185"/>
</dbReference>
<dbReference type="AlphaFoldDB" id="A0A7W3T1V4"/>
<keyword evidence="5" id="KW-1185">Reference proteome</keyword>
<feature type="region of interest" description="Disordered" evidence="1">
    <location>
        <begin position="85"/>
        <end position="137"/>
    </location>
</feature>
<comment type="caution">
    <text evidence="4">The sequence shown here is derived from an EMBL/GenBank/DDBJ whole genome shotgun (WGS) entry which is preliminary data.</text>
</comment>
<accession>A0A7W3T1V4</accession>
<gene>
    <name evidence="4" type="ORF">FOE67_07565</name>
</gene>
<dbReference type="InterPro" id="IPR058323">
    <property type="entry name" value="DUF8010"/>
</dbReference>
<proteinExistence type="predicted"/>
<evidence type="ECO:0000313" key="5">
    <source>
        <dbReference type="Proteomes" id="UP000530234"/>
    </source>
</evidence>
<name>A0A7W3T1V4_9ACTN</name>
<sequence length="263" mass="27204">MTPPTTRLRFAEPADAAVLAAFLGRHLRWDRTAAVRLRAEGGVLAVFARPARFEVVAVLPLPLAATGTPAEPLDLTVSAGELLEGIEGLDNPDGSDGTGVPDEPPGSSGADAGPPAGVRLPAPVTGPPWTGLLPPREGWQRVAEPPAESVRAAAGAVIGEFRDRTERLGPDERTRAALEALAEEIWSRPLPDTPLPLRAVHAAHALGFLAAPGTPAAENPVVLTAGSWVRLRTPRGSVAVRRSGAPSLPFVAPASAGRGHHGH</sequence>
<dbReference type="EMBL" id="VKHS01000115">
    <property type="protein sequence ID" value="MBB0229375.1"/>
    <property type="molecule type" value="Genomic_DNA"/>
</dbReference>
<feature type="domain" description="DUF8185" evidence="3">
    <location>
        <begin position="134"/>
        <end position="244"/>
    </location>
</feature>
<reference evidence="5" key="1">
    <citation type="submission" date="2019-10" db="EMBL/GenBank/DDBJ databases">
        <title>Streptomyces sp. nov., a novel actinobacterium isolated from alkaline environment.</title>
        <authorList>
            <person name="Golinska P."/>
        </authorList>
    </citation>
    <scope>NUCLEOTIDE SEQUENCE [LARGE SCALE GENOMIC DNA]</scope>
    <source>
        <strain evidence="5">DSM 42108</strain>
    </source>
</reference>
<evidence type="ECO:0000313" key="4">
    <source>
        <dbReference type="EMBL" id="MBB0229375.1"/>
    </source>
</evidence>
<dbReference type="RefSeq" id="WP_182661799.1">
    <property type="nucleotide sequence ID" value="NZ_VKHS01000115.1"/>
</dbReference>
<evidence type="ECO:0000259" key="2">
    <source>
        <dbReference type="Pfam" id="PF26035"/>
    </source>
</evidence>
<evidence type="ECO:0000256" key="1">
    <source>
        <dbReference type="SAM" id="MobiDB-lite"/>
    </source>
</evidence>
<feature type="domain" description="DUF8010" evidence="2">
    <location>
        <begin position="5"/>
        <end position="88"/>
    </location>
</feature>
<organism evidence="4 5">
    <name type="scientific">Streptomyces calidiresistens</name>
    <dbReference type="NCBI Taxonomy" id="1485586"/>
    <lineage>
        <taxon>Bacteria</taxon>
        <taxon>Bacillati</taxon>
        <taxon>Actinomycetota</taxon>
        <taxon>Actinomycetes</taxon>
        <taxon>Kitasatosporales</taxon>
        <taxon>Streptomycetaceae</taxon>
        <taxon>Streptomyces</taxon>
    </lineage>
</organism>